<dbReference type="PANTHER" id="PTHR48207">
    <property type="entry name" value="SUCCINATE--HYDROXYMETHYLGLUTARATE COA-TRANSFERASE"/>
    <property type="match status" value="1"/>
</dbReference>
<reference evidence="3" key="1">
    <citation type="journal article" date="2019" name="Int. J. Syst. Evol. Microbiol.">
        <title>The Global Catalogue of Microorganisms (GCM) 10K type strain sequencing project: providing services to taxonomists for standard genome sequencing and annotation.</title>
        <authorList>
            <consortium name="The Broad Institute Genomics Platform"/>
            <consortium name="The Broad Institute Genome Sequencing Center for Infectious Disease"/>
            <person name="Wu L."/>
            <person name="Ma J."/>
        </authorList>
    </citation>
    <scope>NUCLEOTIDE SEQUENCE [LARGE SCALE GENOMIC DNA]</scope>
    <source>
        <strain evidence="3">KCTC 42644</strain>
    </source>
</reference>
<evidence type="ECO:0000313" key="3">
    <source>
        <dbReference type="Proteomes" id="UP001595615"/>
    </source>
</evidence>
<keyword evidence="1 2" id="KW-0808">Transferase</keyword>
<comment type="caution">
    <text evidence="2">The sequence shown here is derived from an EMBL/GenBank/DDBJ whole genome shotgun (WGS) entry which is preliminary data.</text>
</comment>
<dbReference type="InterPro" id="IPR050483">
    <property type="entry name" value="CoA-transferase_III_domain"/>
</dbReference>
<organism evidence="2 3">
    <name type="scientific">Sphingoaurantiacus capsulatus</name>
    <dbReference type="NCBI Taxonomy" id="1771310"/>
    <lineage>
        <taxon>Bacteria</taxon>
        <taxon>Pseudomonadati</taxon>
        <taxon>Pseudomonadota</taxon>
        <taxon>Alphaproteobacteria</taxon>
        <taxon>Sphingomonadales</taxon>
        <taxon>Sphingosinicellaceae</taxon>
        <taxon>Sphingoaurantiacus</taxon>
    </lineage>
</organism>
<dbReference type="SUPFAM" id="SSF89796">
    <property type="entry name" value="CoA-transferase family III (CaiB/BaiF)"/>
    <property type="match status" value="1"/>
</dbReference>
<dbReference type="GO" id="GO:0016740">
    <property type="term" value="F:transferase activity"/>
    <property type="evidence" value="ECO:0007669"/>
    <property type="project" value="UniProtKB-KW"/>
</dbReference>
<keyword evidence="3" id="KW-1185">Reference proteome</keyword>
<evidence type="ECO:0000256" key="1">
    <source>
        <dbReference type="ARBA" id="ARBA00022679"/>
    </source>
</evidence>
<dbReference type="Gene3D" id="3.40.50.10540">
    <property type="entry name" value="Crotonobetainyl-coa:carnitine coa-transferase, domain 1"/>
    <property type="match status" value="1"/>
</dbReference>
<sequence>MMSPLSGIRVIDFTTMIAGPLATRYLADYGAEVIKIEAPEGDIMRSQTAADDGWRRIFGQYNAGKKSVVLDLKSPEGRQAAIDLAAGADVVVENFQPGVMARLGLDYATLAGVKPTLVYCSLSGFGQEGPMARRPTYAPVIHAHSGFDMAMARLDRSDDAPLTHSVMIADLIAGANAFAAIQTALVHRERNGVGSHVDVSLLESMMQLVGLHYQQARVGTLPAQSNYPPLKSADGHVNIPLISPRTVLSVFKLLGREDWVAEVVAGGAVQARRDEFMPLLREWVAARSSAECERVMTAAGVPCAIYRAPEDIWSDPQCRDRGAFGEVEDAAGSFEVLGAPFRIGDADCQVRRHIPSVGEDTDAVLSALAKR</sequence>
<dbReference type="PANTHER" id="PTHR48207:SF4">
    <property type="entry name" value="BLL6097 PROTEIN"/>
    <property type="match status" value="1"/>
</dbReference>
<proteinExistence type="predicted"/>
<protein>
    <submittedName>
        <fullName evidence="2">CaiB/BaiF CoA transferase family protein</fullName>
    </submittedName>
</protein>
<dbReference type="Pfam" id="PF02515">
    <property type="entry name" value="CoA_transf_3"/>
    <property type="match status" value="1"/>
</dbReference>
<dbReference type="RefSeq" id="WP_380855724.1">
    <property type="nucleotide sequence ID" value="NZ_JBHRXV010000001.1"/>
</dbReference>
<dbReference type="InterPro" id="IPR044855">
    <property type="entry name" value="CoA-Trfase_III_dom3_sf"/>
</dbReference>
<dbReference type="InterPro" id="IPR023606">
    <property type="entry name" value="CoA-Trfase_III_dom_1_sf"/>
</dbReference>
<evidence type="ECO:0000313" key="2">
    <source>
        <dbReference type="EMBL" id="MFC3711223.1"/>
    </source>
</evidence>
<dbReference type="Gene3D" id="3.30.1540.10">
    <property type="entry name" value="formyl-coa transferase, domain 3"/>
    <property type="match status" value="1"/>
</dbReference>
<dbReference type="Proteomes" id="UP001595615">
    <property type="component" value="Unassembled WGS sequence"/>
</dbReference>
<gene>
    <name evidence="2" type="ORF">ACFOMD_01480</name>
</gene>
<dbReference type="InterPro" id="IPR003673">
    <property type="entry name" value="CoA-Trfase_fam_III"/>
</dbReference>
<dbReference type="EMBL" id="JBHRXV010000001">
    <property type="protein sequence ID" value="MFC3711223.1"/>
    <property type="molecule type" value="Genomic_DNA"/>
</dbReference>
<name>A0ABV7X7Q8_9SPHN</name>
<accession>A0ABV7X7Q8</accession>